<organism evidence="1 2">
    <name type="scientific">Cenarchaeum symbiosum (strain A)</name>
    <dbReference type="NCBI Taxonomy" id="414004"/>
    <lineage>
        <taxon>Archaea</taxon>
        <taxon>Nitrososphaerota</taxon>
        <taxon>Candidatus Cenarchaeales</taxon>
        <taxon>Candidatus Cenarchaeaceae</taxon>
        <taxon>Candidatus Cenarchaeum</taxon>
    </lineage>
</organism>
<evidence type="ECO:0000313" key="1">
    <source>
        <dbReference type="EMBL" id="ABK77166.1"/>
    </source>
</evidence>
<dbReference type="EMBL" id="DP000238">
    <property type="protein sequence ID" value="ABK77166.1"/>
    <property type="molecule type" value="Genomic_DNA"/>
</dbReference>
<name>A0RUZ9_CENSY</name>
<dbReference type="STRING" id="414004.CENSYa_0533"/>
<accession>A0RUZ9</accession>
<proteinExistence type="predicted"/>
<protein>
    <submittedName>
        <fullName evidence="1">Uncharacterized protein</fullName>
    </submittedName>
</protein>
<sequence>MYAAWCVQGLLWLTRPVHGQDVRLPYCGHGASYGGRTVRRGMRSTAYLPALPPACPACPLRGQSPAAGSCACSAGHCILTHRIRCKATCRTWLCEKWDPVLLYYFN</sequence>
<dbReference type="AlphaFoldDB" id="A0RUZ9"/>
<evidence type="ECO:0000313" key="2">
    <source>
        <dbReference type="Proteomes" id="UP000000758"/>
    </source>
</evidence>
<dbReference type="KEGG" id="csy:CENSYa_0533"/>
<gene>
    <name evidence="1" type="ordered locus">CENSYa_0533</name>
</gene>
<dbReference type="HOGENOM" id="CLU_2216940_0_0_2"/>
<keyword evidence="2" id="KW-1185">Reference proteome</keyword>
<dbReference type="EnsemblBacteria" id="ABK77166">
    <property type="protein sequence ID" value="ABK77166"/>
    <property type="gene ID" value="CENSYa_0533"/>
</dbReference>
<reference evidence="1 2" key="1">
    <citation type="journal article" date="2006" name="Proc. Natl. Acad. Sci. U.S.A.">
        <title>Genomic analysis of the uncultivated marine crenarchaeote Cenarchaeum symbiosum.</title>
        <authorList>
            <person name="Hallam S.J."/>
            <person name="Konstantinidis K.T."/>
            <person name="Putnam N."/>
            <person name="Schleper C."/>
            <person name="Watanabe Y."/>
            <person name="Sugahara J."/>
            <person name="Preston C."/>
            <person name="de la Torre J."/>
            <person name="Richardson P.M."/>
            <person name="DeLong E.F."/>
        </authorList>
    </citation>
    <scope>NUCLEOTIDE SEQUENCE [LARGE SCALE GENOMIC DNA]</scope>
    <source>
        <strain evidence="2">A</strain>
    </source>
</reference>
<dbReference type="Proteomes" id="UP000000758">
    <property type="component" value="Chromosome"/>
</dbReference>